<dbReference type="InterPro" id="IPR025460">
    <property type="entry name" value="DUF4280"/>
</dbReference>
<evidence type="ECO:0000313" key="1">
    <source>
        <dbReference type="EMBL" id="OAB35931.1"/>
    </source>
</evidence>
<accession>A0A168F7A8</accession>
<sequence>MSSIGAIISLISAGLFAEAETYVVRGAELTCSEGTYPTSLNLPRSHGVYIKEKSVMNTTDCVVEKNIGLFGFCKKTGTVCQPELCGIWSKGKKDLLIDEHPALVDSANLTCVLGGIISIAKNGGQE</sequence>
<evidence type="ECO:0008006" key="3">
    <source>
        <dbReference type="Google" id="ProtNLM"/>
    </source>
</evidence>
<keyword evidence="2" id="KW-1185">Reference proteome</keyword>
<dbReference type="Pfam" id="PF14107">
    <property type="entry name" value="DUF4280"/>
    <property type="match status" value="1"/>
</dbReference>
<dbReference type="EMBL" id="LVJH01000058">
    <property type="protein sequence ID" value="OAB35931.1"/>
    <property type="molecule type" value="Genomic_DNA"/>
</dbReference>
<name>A0A168F7A8_9BACL</name>
<dbReference type="OrthoDB" id="2733241at2"/>
<dbReference type="AlphaFoldDB" id="A0A168F7A8"/>
<dbReference type="Proteomes" id="UP000076967">
    <property type="component" value="Unassembled WGS sequence"/>
</dbReference>
<proteinExistence type="predicted"/>
<protein>
    <recommendedName>
        <fullName evidence="3">DUF4280 domain-containing protein</fullName>
    </recommendedName>
</protein>
<dbReference type="STRING" id="494026.PGLA_21110"/>
<evidence type="ECO:0000313" key="2">
    <source>
        <dbReference type="Proteomes" id="UP000076967"/>
    </source>
</evidence>
<gene>
    <name evidence="1" type="ORF">PGLA_21110</name>
</gene>
<dbReference type="RefSeq" id="WP_068536681.1">
    <property type="nucleotide sequence ID" value="NZ_LVJH01000058.1"/>
</dbReference>
<organism evidence="1 2">
    <name type="scientific">Paenibacillus glacialis</name>
    <dbReference type="NCBI Taxonomy" id="494026"/>
    <lineage>
        <taxon>Bacteria</taxon>
        <taxon>Bacillati</taxon>
        <taxon>Bacillota</taxon>
        <taxon>Bacilli</taxon>
        <taxon>Bacillales</taxon>
        <taxon>Paenibacillaceae</taxon>
        <taxon>Paenibacillus</taxon>
    </lineage>
</organism>
<reference evidence="1 2" key="1">
    <citation type="submission" date="2016-03" db="EMBL/GenBank/DDBJ databases">
        <title>Draft genome sequence of Paenibacillus glacialis DSM 22343.</title>
        <authorList>
            <person name="Shin S.-K."/>
            <person name="Yi H."/>
        </authorList>
    </citation>
    <scope>NUCLEOTIDE SEQUENCE [LARGE SCALE GENOMIC DNA]</scope>
    <source>
        <strain evidence="1 2">DSM 22343</strain>
    </source>
</reference>
<comment type="caution">
    <text evidence="1">The sequence shown here is derived from an EMBL/GenBank/DDBJ whole genome shotgun (WGS) entry which is preliminary data.</text>
</comment>